<keyword evidence="1" id="KW-0472">Membrane</keyword>
<dbReference type="Proteomes" id="UP001466893">
    <property type="component" value="Chromosome"/>
</dbReference>
<protein>
    <submittedName>
        <fullName evidence="2">MptD family putative ECF transporter S component</fullName>
    </submittedName>
</protein>
<feature type="transmembrane region" description="Helical" evidence="1">
    <location>
        <begin position="109"/>
        <end position="132"/>
    </location>
</feature>
<reference evidence="2 3" key="1">
    <citation type="submission" date="2024-04" db="EMBL/GenBank/DDBJ databases">
        <title>Kosakonia calanthae sp. nov., a halophilic bacterium isolated from leaves of Calanthe tiplacata.</title>
        <authorList>
            <person name="Wu P."/>
        </authorList>
    </citation>
    <scope>NUCLEOTIDE SEQUENCE [LARGE SCALE GENOMIC DNA]</scope>
    <source>
        <strain evidence="2 3">BYX6</strain>
    </source>
</reference>
<keyword evidence="1" id="KW-0812">Transmembrane</keyword>
<evidence type="ECO:0000256" key="1">
    <source>
        <dbReference type="SAM" id="Phobius"/>
    </source>
</evidence>
<feature type="transmembrane region" description="Helical" evidence="1">
    <location>
        <begin position="7"/>
        <end position="28"/>
    </location>
</feature>
<sequence>MNFRPQELIVLGIFSVIIIVIDMAVNMLTVFSPFLIPVTKSLSGIVVGIPFMLYLARVEQKGLICLMALVLAAVMVLAGDYVLTLVSALLAGGLADVICRAAKKHQRRALMALGYGIFNLWHIGGLLPLLFMRPQIEAQITQQLGPEYAESFSAFYSGPVLCWTFAVIFVSGLLGAVIGLGMLNKHFVRAGLVQKNG</sequence>
<dbReference type="NCBIfam" id="TIGR02185">
    <property type="entry name" value="Trep_Strep"/>
    <property type="match status" value="1"/>
</dbReference>
<evidence type="ECO:0000313" key="3">
    <source>
        <dbReference type="Proteomes" id="UP001466893"/>
    </source>
</evidence>
<keyword evidence="3" id="KW-1185">Reference proteome</keyword>
<proteinExistence type="predicted"/>
<organism evidence="2 3">
    <name type="scientific">Kosakonia calanthes</name>
    <dbReference type="NCBI Taxonomy" id="3139408"/>
    <lineage>
        <taxon>Bacteria</taxon>
        <taxon>Pseudomonadati</taxon>
        <taxon>Pseudomonadota</taxon>
        <taxon>Gammaproteobacteria</taxon>
        <taxon>Enterobacterales</taxon>
        <taxon>Enterobacteriaceae</taxon>
        <taxon>Kosakonia</taxon>
    </lineage>
</organism>
<accession>A0ABZ3B5F2</accession>
<dbReference type="EMBL" id="CP151800">
    <property type="protein sequence ID" value="WZV97935.1"/>
    <property type="molecule type" value="Genomic_DNA"/>
</dbReference>
<feature type="transmembrane region" description="Helical" evidence="1">
    <location>
        <begin position="62"/>
        <end position="79"/>
    </location>
</feature>
<dbReference type="RefSeq" id="WP_342322565.1">
    <property type="nucleotide sequence ID" value="NZ_CP151800.1"/>
</dbReference>
<dbReference type="InterPro" id="IPR011733">
    <property type="entry name" value="CHP02185_IM"/>
</dbReference>
<gene>
    <name evidence="2" type="ORF">AAEY27_20190</name>
</gene>
<dbReference type="Pfam" id="PF09605">
    <property type="entry name" value="Trep_Strep"/>
    <property type="match status" value="1"/>
</dbReference>
<feature type="transmembrane region" description="Helical" evidence="1">
    <location>
        <begin position="34"/>
        <end position="55"/>
    </location>
</feature>
<keyword evidence="1" id="KW-1133">Transmembrane helix</keyword>
<name>A0ABZ3B5F2_9ENTR</name>
<evidence type="ECO:0000313" key="2">
    <source>
        <dbReference type="EMBL" id="WZV97935.1"/>
    </source>
</evidence>
<feature type="transmembrane region" description="Helical" evidence="1">
    <location>
        <begin position="152"/>
        <end position="180"/>
    </location>
</feature>
<feature type="transmembrane region" description="Helical" evidence="1">
    <location>
        <begin position="85"/>
        <end position="102"/>
    </location>
</feature>